<organism evidence="1 2">
    <name type="scientific">Vitrella brassicaformis (strain CCMP3155)</name>
    <dbReference type="NCBI Taxonomy" id="1169540"/>
    <lineage>
        <taxon>Eukaryota</taxon>
        <taxon>Sar</taxon>
        <taxon>Alveolata</taxon>
        <taxon>Colpodellida</taxon>
        <taxon>Vitrellaceae</taxon>
        <taxon>Vitrella</taxon>
    </lineage>
</organism>
<dbReference type="VEuPathDB" id="CryptoDB:Vbra_521"/>
<proteinExistence type="predicted"/>
<dbReference type="Proteomes" id="UP000041254">
    <property type="component" value="Unassembled WGS sequence"/>
</dbReference>
<accession>A0A0G4FQJ3</accession>
<gene>
    <name evidence="1" type="ORF">Vbra_521</name>
</gene>
<sequence>MGGGKAQSQLKEEFVHEHRENSASFNMGGGYTNRFYTAKLQGATMGGAFHNVRANGCAKRFLRCFRRGFRHDGSHENTDLGIAELPAMLEFTYGRDNGFDFYYMDKHKLHRLDNYNAFHTVSNHTRGSSGRGRSTVQFPIEDMAPELDDHLVPTADEVAQVKERLRRVSPKSAEIFESFGGDYDAMTRMPIDEACKYHDNSR</sequence>
<keyword evidence="2" id="KW-1185">Reference proteome</keyword>
<reference evidence="1 2" key="1">
    <citation type="submission" date="2014-11" db="EMBL/GenBank/DDBJ databases">
        <authorList>
            <person name="Zhu J."/>
            <person name="Qi W."/>
            <person name="Song R."/>
        </authorList>
    </citation>
    <scope>NUCLEOTIDE SEQUENCE [LARGE SCALE GENOMIC DNA]</scope>
</reference>
<dbReference type="PhylomeDB" id="A0A0G4FQJ3"/>
<dbReference type="EMBL" id="CDMY01000481">
    <property type="protein sequence ID" value="CEM16708.1"/>
    <property type="molecule type" value="Genomic_DNA"/>
</dbReference>
<protein>
    <submittedName>
        <fullName evidence="1">Uncharacterized protein</fullName>
    </submittedName>
</protein>
<evidence type="ECO:0000313" key="2">
    <source>
        <dbReference type="Proteomes" id="UP000041254"/>
    </source>
</evidence>
<dbReference type="InParanoid" id="A0A0G4FQJ3"/>
<name>A0A0G4FQJ3_VITBC</name>
<evidence type="ECO:0000313" key="1">
    <source>
        <dbReference type="EMBL" id="CEM16708.1"/>
    </source>
</evidence>
<dbReference type="AlphaFoldDB" id="A0A0G4FQJ3"/>